<feature type="binding site" evidence="16">
    <location>
        <position position="404"/>
    </location>
    <ligand>
        <name>Zn(2+)</name>
        <dbReference type="ChEBI" id="CHEBI:29105"/>
        <note>ligand shared between dimeric partners</note>
    </ligand>
</feature>
<reference evidence="19 20" key="1">
    <citation type="submission" date="2011-09" db="EMBL/GenBank/DDBJ databases">
        <title>Complete sequence of chromosome of Thioflavicoccus mobilis 8321.</title>
        <authorList>
            <consortium name="US DOE Joint Genome Institute"/>
            <person name="Lucas S."/>
            <person name="Han J."/>
            <person name="Lapidus A."/>
            <person name="Cheng J.-F."/>
            <person name="Goodwin L."/>
            <person name="Pitluck S."/>
            <person name="Peters L."/>
            <person name="Ovchinnikova G."/>
            <person name="Lu M."/>
            <person name="Detter J.C."/>
            <person name="Han C."/>
            <person name="Tapia R."/>
            <person name="Land M."/>
            <person name="Hauser L."/>
            <person name="Kyrpides N."/>
            <person name="Ivanova N."/>
            <person name="Pagani I."/>
            <person name="Vogl K."/>
            <person name="Liu Z."/>
            <person name="Imhoff J."/>
            <person name="Thiel V."/>
            <person name="Frigaard N.-U."/>
            <person name="Bryant D."/>
            <person name="Woyke T."/>
        </authorList>
    </citation>
    <scope>NUCLEOTIDE SEQUENCE [LARGE SCALE GENOMIC DNA]</scope>
    <source>
        <strain evidence="19 20">8321</strain>
    </source>
</reference>
<evidence type="ECO:0000256" key="5">
    <source>
        <dbReference type="ARBA" id="ARBA00022552"/>
    </source>
</evidence>
<dbReference type="GO" id="GO:0008995">
    <property type="term" value="F:ribonuclease E activity"/>
    <property type="evidence" value="ECO:0007669"/>
    <property type="project" value="UniProtKB-EC"/>
</dbReference>
<dbReference type="GO" id="GO:0000287">
    <property type="term" value="F:magnesium ion binding"/>
    <property type="evidence" value="ECO:0007669"/>
    <property type="project" value="UniProtKB-UniRule"/>
</dbReference>
<dbReference type="PROSITE" id="PS50126">
    <property type="entry name" value="S1"/>
    <property type="match status" value="1"/>
</dbReference>
<dbReference type="Pfam" id="PF00575">
    <property type="entry name" value="S1"/>
    <property type="match status" value="1"/>
</dbReference>
<dbReference type="GO" id="GO:0009898">
    <property type="term" value="C:cytoplasmic side of plasma membrane"/>
    <property type="evidence" value="ECO:0007669"/>
    <property type="project" value="UniProtKB-UniRule"/>
</dbReference>
<comment type="subunit">
    <text evidence="16">Component of the RNA degradosome, which is a multiprotein complex involved in RNA processing and mRNA degradation. Within the RNA degradosome, RNase E assembles into a homotetramer formed by a dimer of dimers.</text>
</comment>
<keyword evidence="5 16" id="KW-0698">rRNA processing</keyword>
<comment type="subcellular location">
    <subcellularLocation>
        <location evidence="16">Cytoplasm</location>
    </subcellularLocation>
    <subcellularLocation>
        <location evidence="16">Cell inner membrane</location>
        <topology evidence="16">Peripheral membrane protein</topology>
        <orientation evidence="16">Cytoplasmic side</orientation>
    </subcellularLocation>
</comment>
<keyword evidence="16" id="KW-0820">tRNA-binding</keyword>
<dbReference type="KEGG" id="tmb:Thimo_0531"/>
<organism evidence="19 20">
    <name type="scientific">Thioflavicoccus mobilis 8321</name>
    <dbReference type="NCBI Taxonomy" id="765912"/>
    <lineage>
        <taxon>Bacteria</taxon>
        <taxon>Pseudomonadati</taxon>
        <taxon>Pseudomonadota</taxon>
        <taxon>Gammaproteobacteria</taxon>
        <taxon>Chromatiales</taxon>
        <taxon>Chromatiaceae</taxon>
        <taxon>Thioflavicoccus</taxon>
    </lineage>
</organism>
<feature type="compositionally biased region" description="Basic residues" evidence="17">
    <location>
        <begin position="778"/>
        <end position="793"/>
    </location>
</feature>
<evidence type="ECO:0000256" key="15">
    <source>
        <dbReference type="ARBA" id="ARBA00023136"/>
    </source>
</evidence>
<evidence type="ECO:0000256" key="2">
    <source>
        <dbReference type="ARBA" id="ARBA00022475"/>
    </source>
</evidence>
<dbReference type="AlphaFoldDB" id="L0GRJ1"/>
<evidence type="ECO:0000256" key="17">
    <source>
        <dbReference type="SAM" id="MobiDB-lite"/>
    </source>
</evidence>
<keyword evidence="13 16" id="KW-0460">Magnesium</keyword>
<dbReference type="CDD" id="cd04453">
    <property type="entry name" value="S1_RNase_E"/>
    <property type="match status" value="1"/>
</dbReference>
<keyword evidence="14 16" id="KW-0694">RNA-binding</keyword>
<comment type="similarity">
    <text evidence="1">Belongs to the RNase E/G family. RNase G subfamily.</text>
</comment>
<dbReference type="SUPFAM" id="SSF50249">
    <property type="entry name" value="Nucleic acid-binding proteins"/>
    <property type="match status" value="1"/>
</dbReference>
<evidence type="ECO:0000256" key="10">
    <source>
        <dbReference type="ARBA" id="ARBA00022759"/>
    </source>
</evidence>
<keyword evidence="8 16" id="KW-0479">Metal-binding</keyword>
<dbReference type="InterPro" id="IPR019307">
    <property type="entry name" value="RNA-bd_AU-1/RNase_E/G"/>
</dbReference>
<dbReference type="FunFam" id="2.40.50.140:FF:000040">
    <property type="entry name" value="Ribonuclease E"/>
    <property type="match status" value="1"/>
</dbReference>
<dbReference type="GO" id="GO:0006402">
    <property type="term" value="P:mRNA catabolic process"/>
    <property type="evidence" value="ECO:0007669"/>
    <property type="project" value="UniProtKB-UniRule"/>
</dbReference>
<dbReference type="Proteomes" id="UP000010816">
    <property type="component" value="Chromosome"/>
</dbReference>
<evidence type="ECO:0000313" key="19">
    <source>
        <dbReference type="EMBL" id="AGA89383.1"/>
    </source>
</evidence>
<dbReference type="PANTHER" id="PTHR30001:SF1">
    <property type="entry name" value="RIBONUCLEASE E_G-LIKE PROTEIN, CHLOROPLASTIC"/>
    <property type="match status" value="1"/>
</dbReference>
<evidence type="ECO:0000256" key="12">
    <source>
        <dbReference type="ARBA" id="ARBA00022833"/>
    </source>
</evidence>
<gene>
    <name evidence="16" type="primary">rne</name>
    <name evidence="19" type="ORF">Thimo_0531</name>
</gene>
<comment type="cofactor">
    <cofactor evidence="16">
        <name>Zn(2+)</name>
        <dbReference type="ChEBI" id="CHEBI:29105"/>
    </cofactor>
    <text evidence="16">Binds 2 Zn(2+) ions per homotetramer.</text>
</comment>
<keyword evidence="3 16" id="KW-0963">Cytoplasm</keyword>
<dbReference type="Gene3D" id="2.40.50.140">
    <property type="entry name" value="Nucleic acid-binding proteins"/>
    <property type="match status" value="1"/>
</dbReference>
<keyword evidence="20" id="KW-1185">Reference proteome</keyword>
<sequence>MKRMLINATQPEELRVATVDGQQLYNLDIESPGREQKKANIYKGKITRVEPSLEAAFVDYGAERHGFLPLKEIARAYFEPDSVKPGARINIKDAVKEGREVVVQIDKEERGNKGAALTTFISLAGRYLVLMPNNPRAGGVSRRIEGEDRTELRATMSQLQIPEDMGLIVRTAGVGKNVEELQWDLDYLLQLWQAIEKSADERSAPFLIYQESDVIIRSIRDYLRVDIGEIVIDDRKMYEKAEQFMRQVMPGNLKKLRLYEDEVPLFTRYQIESQIESVFQRAVQLPSGGSIVIDHTEALTSVDINSARATKGADIEETALNTNLEAADEIARQLRLRDLGGLFVIDFIDMTPAKNQREVENRLREALKQDRARVQVARISRFGLLEMSRQRLRPSLGESSQLVCPRCRGQGTIRSVESLALSILRIIEEEAMKDNTQRILAHLPIDVATFLLNEKRRAILDIEERQGVEVLLLPSKELDTPDYNIERVRSQDAAKQPKEQASYVYAAALAATATAARAAEVVRAEEPAVKHIVPTAPAPQRADPEPRPKASAYPRASGRPSPLAGESPPEPLSERHPEPLLKRIWTSIFVPRPAPGEEGAPPEQDTHHATPAEERATPEPAPQPTRGGEPRQGGKDGERNGTRQGEGREGPNSDSDRSRNSERRSRGRGRRSGGESSRRNGADGANDSGASPRPGTHPEQGKPTRESRGPSGEKARAKEPEGGHDTPPATKGKALMLATTADSAAEQAATKDATATQPSPAEEAPALTTPPSDGSKPRSSRRRRGGRGRRRSAAQREAAGNETSRTQDAGGEASGEHPAGDASPKQGQATEAAPPAAAEPSSSSPAATTHAKEPGPKPAKTDKDQQATKADHAGKRATSDPSSSSGPGTEPPPIRDLAAKGEEAERTPGPASSAPKAEAPETQRSAPTTETKVEREDHKGKPRIEDTPTAPIAKSVEADAGARPRPEPTAPPQAPAQPTRTSHDADRGRPPQAVEGVSPPTSSEAPAQQPSARPQTGNSDAPQPAPVAPKPPPPADTRKTDERPPTAPQVETKAEAPPKPPATAPEDAKEDKEKKGGGDATPRPDPSNGDPGAD</sequence>
<evidence type="ECO:0000256" key="13">
    <source>
        <dbReference type="ARBA" id="ARBA00022842"/>
    </source>
</evidence>
<evidence type="ECO:0000256" key="9">
    <source>
        <dbReference type="ARBA" id="ARBA00022730"/>
    </source>
</evidence>
<evidence type="ECO:0000256" key="4">
    <source>
        <dbReference type="ARBA" id="ARBA00022519"/>
    </source>
</evidence>
<dbReference type="GO" id="GO:0008270">
    <property type="term" value="F:zinc ion binding"/>
    <property type="evidence" value="ECO:0007669"/>
    <property type="project" value="UniProtKB-UniRule"/>
</dbReference>
<keyword evidence="7 16" id="KW-0540">Nuclease</keyword>
<evidence type="ECO:0000256" key="8">
    <source>
        <dbReference type="ARBA" id="ARBA00022723"/>
    </source>
</evidence>
<dbReference type="eggNOG" id="COG3266">
    <property type="taxonomic scope" value="Bacteria"/>
</dbReference>
<dbReference type="Gene3D" id="3.40.1260.20">
    <property type="entry name" value="Ribonuclease E, catalytic domain"/>
    <property type="match status" value="1"/>
</dbReference>
<feature type="domain" description="S1 motif" evidence="18">
    <location>
        <begin position="39"/>
        <end position="120"/>
    </location>
</feature>
<dbReference type="InterPro" id="IPR012340">
    <property type="entry name" value="NA-bd_OB-fold"/>
</dbReference>
<evidence type="ECO:0000256" key="11">
    <source>
        <dbReference type="ARBA" id="ARBA00022801"/>
    </source>
</evidence>
<feature type="compositionally biased region" description="Basic and acidic residues" evidence="17">
    <location>
        <begin position="1066"/>
        <end position="1077"/>
    </location>
</feature>
<dbReference type="GO" id="GO:0008033">
    <property type="term" value="P:tRNA processing"/>
    <property type="evidence" value="ECO:0007669"/>
    <property type="project" value="UniProtKB-UniRule"/>
</dbReference>
<dbReference type="PATRIC" id="fig|765912.4.peg.514"/>
<comment type="cofactor">
    <cofactor evidence="16">
        <name>Mg(2+)</name>
        <dbReference type="ChEBI" id="CHEBI:18420"/>
    </cofactor>
    <text evidence="16">Binds 1 Mg(2+) ion per subunit.</text>
</comment>
<dbReference type="InterPro" id="IPR028878">
    <property type="entry name" value="RNase_E"/>
</dbReference>
<feature type="compositionally biased region" description="Low complexity" evidence="17">
    <location>
        <begin position="738"/>
        <end position="772"/>
    </location>
</feature>
<dbReference type="EMBL" id="CP003051">
    <property type="protein sequence ID" value="AGA89383.1"/>
    <property type="molecule type" value="Genomic_DNA"/>
</dbReference>
<feature type="compositionally biased region" description="Basic and acidic residues" evidence="17">
    <location>
        <begin position="956"/>
        <end position="966"/>
    </location>
</feature>
<accession>L0GRJ1</accession>
<dbReference type="NCBIfam" id="NF008074">
    <property type="entry name" value="PRK10811.1"/>
    <property type="match status" value="1"/>
</dbReference>
<dbReference type="InterPro" id="IPR003029">
    <property type="entry name" value="S1_domain"/>
</dbReference>
<feature type="compositionally biased region" description="Pro residues" evidence="17">
    <location>
        <begin position="1023"/>
        <end position="1035"/>
    </location>
</feature>
<dbReference type="SMART" id="SM00316">
    <property type="entry name" value="S1"/>
    <property type="match status" value="1"/>
</dbReference>
<evidence type="ECO:0000256" key="3">
    <source>
        <dbReference type="ARBA" id="ARBA00022490"/>
    </source>
</evidence>
<feature type="compositionally biased region" description="Low complexity" evidence="17">
    <location>
        <begin position="829"/>
        <end position="849"/>
    </location>
</feature>
<dbReference type="GO" id="GO:0019843">
    <property type="term" value="F:rRNA binding"/>
    <property type="evidence" value="ECO:0007669"/>
    <property type="project" value="UniProtKB-KW"/>
</dbReference>
<feature type="binding site" evidence="16">
    <location>
        <position position="407"/>
    </location>
    <ligand>
        <name>Zn(2+)</name>
        <dbReference type="ChEBI" id="CHEBI:29105"/>
        <note>ligand shared between dimeric partners</note>
    </ligand>
</feature>
<dbReference type="Pfam" id="PF20833">
    <property type="entry name" value="RNase_E_G_Thio"/>
    <property type="match status" value="1"/>
</dbReference>
<evidence type="ECO:0000256" key="14">
    <source>
        <dbReference type="ARBA" id="ARBA00022884"/>
    </source>
</evidence>
<feature type="compositionally biased region" description="Basic and acidic residues" evidence="17">
    <location>
        <begin position="897"/>
        <end position="906"/>
    </location>
</feature>
<dbReference type="Pfam" id="PF10150">
    <property type="entry name" value="RNase_E_G"/>
    <property type="match status" value="1"/>
</dbReference>
<proteinExistence type="inferred from homology"/>
<dbReference type="RefSeq" id="WP_015279531.1">
    <property type="nucleotide sequence ID" value="NC_019940.1"/>
</dbReference>
<feature type="compositionally biased region" description="Basic and acidic residues" evidence="17">
    <location>
        <begin position="628"/>
        <end position="664"/>
    </location>
</feature>
<feature type="compositionally biased region" description="Basic and acidic residues" evidence="17">
    <location>
        <begin position="604"/>
        <end position="617"/>
    </location>
</feature>
<keyword evidence="11 16" id="KW-0378">Hydrolase</keyword>
<evidence type="ECO:0000313" key="20">
    <source>
        <dbReference type="Proteomes" id="UP000010816"/>
    </source>
</evidence>
<feature type="compositionally biased region" description="Basic and acidic residues" evidence="17">
    <location>
        <begin position="850"/>
        <end position="878"/>
    </location>
</feature>
<keyword evidence="2 16" id="KW-1003">Cell membrane</keyword>
<dbReference type="InterPro" id="IPR004659">
    <property type="entry name" value="RNase_E/G"/>
</dbReference>
<protein>
    <recommendedName>
        <fullName evidence="16">Ribonuclease E</fullName>
        <shortName evidence="16">RNase E</shortName>
        <ecNumber evidence="16">3.1.26.12</ecNumber>
    </recommendedName>
</protein>
<comment type="catalytic activity">
    <reaction evidence="16">
        <text>Endonucleolytic cleavage of single-stranded RNA in A- and U-rich regions.</text>
        <dbReference type="EC" id="3.1.26.12"/>
    </reaction>
</comment>
<dbReference type="PANTHER" id="PTHR30001">
    <property type="entry name" value="RIBONUCLEASE"/>
    <property type="match status" value="1"/>
</dbReference>
<feature type="compositionally biased region" description="Low complexity" evidence="17">
    <location>
        <begin position="879"/>
        <end position="888"/>
    </location>
</feature>
<feature type="compositionally biased region" description="Basic and acidic residues" evidence="17">
    <location>
        <begin position="572"/>
        <end position="581"/>
    </location>
</feature>
<dbReference type="GO" id="GO:0000049">
    <property type="term" value="F:tRNA binding"/>
    <property type="evidence" value="ECO:0007669"/>
    <property type="project" value="UniProtKB-KW"/>
</dbReference>
<dbReference type="NCBIfam" id="TIGR00757">
    <property type="entry name" value="RNaseEG"/>
    <property type="match status" value="1"/>
</dbReference>
<dbReference type="EC" id="3.1.26.12" evidence="16"/>
<feature type="binding site" evidence="16">
    <location>
        <position position="346"/>
    </location>
    <ligand>
        <name>Mg(2+)</name>
        <dbReference type="ChEBI" id="CHEBI:18420"/>
        <note>catalytic</note>
    </ligand>
</feature>
<name>L0GRJ1_9GAMM</name>
<dbReference type="eggNOG" id="COG1530">
    <property type="taxonomic scope" value="Bacteria"/>
</dbReference>
<feature type="region of interest" description="Required for zinc-mediated homotetramerization and catalytic activity" evidence="16">
    <location>
        <begin position="404"/>
        <end position="407"/>
    </location>
</feature>
<keyword evidence="4 16" id="KW-0997">Cell inner membrane</keyword>
<dbReference type="InterPro" id="IPR048583">
    <property type="entry name" value="RNase_E_G_thioredoxin-like"/>
</dbReference>
<evidence type="ECO:0000259" key="18">
    <source>
        <dbReference type="PROSITE" id="PS50126"/>
    </source>
</evidence>
<feature type="compositionally biased region" description="Basic and acidic residues" evidence="17">
    <location>
        <begin position="931"/>
        <end position="946"/>
    </location>
</feature>
<keyword evidence="9 16" id="KW-0699">rRNA-binding</keyword>
<feature type="region of interest" description="Disordered" evidence="17">
    <location>
        <begin position="532"/>
        <end position="1094"/>
    </location>
</feature>
<feature type="compositionally biased region" description="Basic and acidic residues" evidence="17">
    <location>
        <begin position="699"/>
        <end position="724"/>
    </location>
</feature>
<feature type="compositionally biased region" description="Polar residues" evidence="17">
    <location>
        <begin position="999"/>
        <end position="1020"/>
    </location>
</feature>
<comment type="function">
    <text evidence="16">Endoribonuclease that plays a central role in RNA processing and decay. Required for the maturation of 5S and 16S rRNAs and the majority of tRNAs. Also involved in the degradation of most mRNAs.</text>
</comment>
<feature type="binding site" evidence="16">
    <location>
        <position position="303"/>
    </location>
    <ligand>
        <name>Mg(2+)</name>
        <dbReference type="ChEBI" id="CHEBI:18420"/>
        <note>catalytic</note>
    </ligand>
</feature>
<evidence type="ECO:0000256" key="16">
    <source>
        <dbReference type="HAMAP-Rule" id="MF_00970"/>
    </source>
</evidence>
<feature type="compositionally biased region" description="Basic and acidic residues" evidence="17">
    <location>
        <begin position="672"/>
        <end position="681"/>
    </location>
</feature>
<dbReference type="GO" id="GO:0006364">
    <property type="term" value="P:rRNA processing"/>
    <property type="evidence" value="ECO:0007669"/>
    <property type="project" value="UniProtKB-UniRule"/>
</dbReference>
<keyword evidence="10 16" id="KW-0255">Endonuclease</keyword>
<keyword evidence="6 16" id="KW-0819">tRNA processing</keyword>
<evidence type="ECO:0000256" key="7">
    <source>
        <dbReference type="ARBA" id="ARBA00022722"/>
    </source>
</evidence>
<keyword evidence="15 16" id="KW-0472">Membrane</keyword>
<dbReference type="HAMAP" id="MF_00970">
    <property type="entry name" value="RNase_E"/>
    <property type="match status" value="1"/>
</dbReference>
<keyword evidence="12 16" id="KW-0862">Zinc</keyword>
<dbReference type="HOGENOM" id="CLU_003468_0_0_6"/>
<dbReference type="STRING" id="765912.Thimo_0531"/>
<evidence type="ECO:0000256" key="6">
    <source>
        <dbReference type="ARBA" id="ARBA00022694"/>
    </source>
</evidence>
<dbReference type="GO" id="GO:0005737">
    <property type="term" value="C:cytoplasm"/>
    <property type="evidence" value="ECO:0007669"/>
    <property type="project" value="UniProtKB-SubCell"/>
</dbReference>
<evidence type="ECO:0000256" key="1">
    <source>
        <dbReference type="ARBA" id="ARBA00005663"/>
    </source>
</evidence>
<comment type="similarity">
    <text evidence="16">Belongs to the RNase E/G family. RNase E subfamily.</text>
</comment>
<feature type="compositionally biased region" description="Low complexity" evidence="17">
    <location>
        <begin position="908"/>
        <end position="917"/>
    </location>
</feature>
<dbReference type="OrthoDB" id="9804278at2"/>